<evidence type="ECO:0000256" key="7">
    <source>
        <dbReference type="RuleBase" id="RU361194"/>
    </source>
</evidence>
<keyword evidence="9" id="KW-1133">Transmembrane helix</keyword>
<evidence type="ECO:0000256" key="9">
    <source>
        <dbReference type="SAM" id="Phobius"/>
    </source>
</evidence>
<keyword evidence="9" id="KW-0812">Transmembrane</keyword>
<dbReference type="SUPFAM" id="SSF47413">
    <property type="entry name" value="lambda repressor-like DNA-binding domains"/>
    <property type="match status" value="1"/>
</dbReference>
<dbReference type="PROSITE" id="PS00465">
    <property type="entry name" value="POU_2"/>
    <property type="match status" value="1"/>
</dbReference>
<sequence length="224" mass="25383">MGKLYGNDFSQTTISRFEALNLSFKNMCKLKPLLEKWLNDAETMAIDSMLPSPNSLSSPMMGFEGMTGRRRKKRTSIETNVRVALERNFILNQKPNSEEILLMGQQLNMEKEVIRVWFCNRRQKEKRINPCSATPPLPSQPPSMTSTPSSRTPPPHSTAMSSLSLCLSLTTTLHLLNLNTEQSLILNKHTLIFAGLVSPNYIIILLLYPLSVPWTLNDYCSIEH</sequence>
<dbReference type="FunFam" id="1.10.10.60:FF:000005">
    <property type="entry name" value="POU domain protein"/>
    <property type="match status" value="1"/>
</dbReference>
<dbReference type="PROSITE" id="PS50071">
    <property type="entry name" value="HOMEOBOX_2"/>
    <property type="match status" value="1"/>
</dbReference>
<dbReference type="Gene3D" id="1.10.10.60">
    <property type="entry name" value="Homeodomain-like"/>
    <property type="match status" value="1"/>
</dbReference>
<keyword evidence="2 5" id="KW-0238">DNA-binding</keyword>
<dbReference type="Proteomes" id="UP000472277">
    <property type="component" value="Chromosome 34"/>
</dbReference>
<comment type="similarity">
    <text evidence="7">Belongs to the POU transcription factor family.</text>
</comment>
<evidence type="ECO:0000259" key="10">
    <source>
        <dbReference type="PROSITE" id="PS50071"/>
    </source>
</evidence>
<dbReference type="SMART" id="SM00352">
    <property type="entry name" value="POU"/>
    <property type="match status" value="1"/>
</dbReference>
<reference evidence="12" key="1">
    <citation type="submission" date="2025-08" db="UniProtKB">
        <authorList>
            <consortium name="Ensembl"/>
        </authorList>
    </citation>
    <scope>IDENTIFICATION</scope>
</reference>
<evidence type="ECO:0000256" key="1">
    <source>
        <dbReference type="ARBA" id="ARBA00004123"/>
    </source>
</evidence>
<gene>
    <name evidence="12" type="primary">LOC115173530</name>
</gene>
<dbReference type="PROSITE" id="PS51179">
    <property type="entry name" value="POU_3"/>
    <property type="match status" value="1"/>
</dbReference>
<dbReference type="Gene3D" id="1.10.260.40">
    <property type="entry name" value="lambda repressor-like DNA-binding domains"/>
    <property type="match status" value="1"/>
</dbReference>
<organism evidence="12 13">
    <name type="scientific">Salmo trutta</name>
    <name type="common">Brown trout</name>
    <dbReference type="NCBI Taxonomy" id="8032"/>
    <lineage>
        <taxon>Eukaryota</taxon>
        <taxon>Metazoa</taxon>
        <taxon>Chordata</taxon>
        <taxon>Craniata</taxon>
        <taxon>Vertebrata</taxon>
        <taxon>Euteleostomi</taxon>
        <taxon>Actinopterygii</taxon>
        <taxon>Neopterygii</taxon>
        <taxon>Teleostei</taxon>
        <taxon>Protacanthopterygii</taxon>
        <taxon>Salmoniformes</taxon>
        <taxon>Salmonidae</taxon>
        <taxon>Salmoninae</taxon>
        <taxon>Salmo</taxon>
    </lineage>
</organism>
<keyword evidence="4 5" id="KW-0539">Nucleus</keyword>
<dbReference type="GO" id="GO:0005634">
    <property type="term" value="C:nucleus"/>
    <property type="evidence" value="ECO:0007669"/>
    <property type="project" value="UniProtKB-SubCell"/>
</dbReference>
<dbReference type="InterPro" id="IPR009057">
    <property type="entry name" value="Homeodomain-like_sf"/>
</dbReference>
<evidence type="ECO:0000313" key="13">
    <source>
        <dbReference type="Proteomes" id="UP000472277"/>
    </source>
</evidence>
<dbReference type="InterPro" id="IPR013847">
    <property type="entry name" value="POU"/>
</dbReference>
<evidence type="ECO:0000313" key="12">
    <source>
        <dbReference type="Ensembl" id="ENSSTUP00000057627.1"/>
    </source>
</evidence>
<accession>A0A674AFC8</accession>
<feature type="domain" description="Homeobox" evidence="10">
    <location>
        <begin position="68"/>
        <end position="128"/>
    </location>
</feature>
<evidence type="ECO:0000256" key="6">
    <source>
        <dbReference type="RuleBase" id="RU000682"/>
    </source>
</evidence>
<dbReference type="Pfam" id="PF00157">
    <property type="entry name" value="Pou"/>
    <property type="match status" value="1"/>
</dbReference>
<dbReference type="GO" id="GO:0000978">
    <property type="term" value="F:RNA polymerase II cis-regulatory region sequence-specific DNA binding"/>
    <property type="evidence" value="ECO:0007669"/>
    <property type="project" value="TreeGrafter"/>
</dbReference>
<keyword evidence="9" id="KW-0472">Membrane</keyword>
<dbReference type="GO" id="GO:0000981">
    <property type="term" value="F:DNA-binding transcription factor activity, RNA polymerase II-specific"/>
    <property type="evidence" value="ECO:0007669"/>
    <property type="project" value="TreeGrafter"/>
</dbReference>
<dbReference type="SMART" id="SM00389">
    <property type="entry name" value="HOX"/>
    <property type="match status" value="1"/>
</dbReference>
<name>A0A674AFC8_SALTR</name>
<evidence type="ECO:0000256" key="5">
    <source>
        <dbReference type="PROSITE-ProRule" id="PRU00108"/>
    </source>
</evidence>
<dbReference type="Ensembl" id="ENSSTUT00000060440.1">
    <property type="protein sequence ID" value="ENSSTUP00000057627.1"/>
    <property type="gene ID" value="ENSSTUG00000024638.1"/>
</dbReference>
<keyword evidence="3 5" id="KW-0371">Homeobox</keyword>
<evidence type="ECO:0000259" key="11">
    <source>
        <dbReference type="PROSITE" id="PS51179"/>
    </source>
</evidence>
<feature type="domain" description="POU-specific" evidence="11">
    <location>
        <begin position="1"/>
        <end position="42"/>
    </location>
</feature>
<dbReference type="OMA" id="DYCSIEH"/>
<dbReference type="Pfam" id="PF00046">
    <property type="entry name" value="Homeodomain"/>
    <property type="match status" value="1"/>
</dbReference>
<dbReference type="InterPro" id="IPR010982">
    <property type="entry name" value="Lambda_DNA-bd_dom_sf"/>
</dbReference>
<dbReference type="GeneTree" id="ENSGT00940000160115"/>
<proteinExistence type="inferred from homology"/>
<feature type="transmembrane region" description="Helical" evidence="9">
    <location>
        <begin position="190"/>
        <end position="208"/>
    </location>
</feature>
<dbReference type="InterPro" id="IPR000327">
    <property type="entry name" value="POU_dom"/>
</dbReference>
<reference evidence="12" key="2">
    <citation type="submission" date="2025-09" db="UniProtKB">
        <authorList>
            <consortium name="Ensembl"/>
        </authorList>
    </citation>
    <scope>IDENTIFICATION</scope>
</reference>
<evidence type="ECO:0000256" key="4">
    <source>
        <dbReference type="ARBA" id="ARBA00023242"/>
    </source>
</evidence>
<dbReference type="PANTHER" id="PTHR11636">
    <property type="entry name" value="POU DOMAIN"/>
    <property type="match status" value="1"/>
</dbReference>
<keyword evidence="13" id="KW-1185">Reference proteome</keyword>
<protein>
    <recommendedName>
        <fullName evidence="7">POU domain protein</fullName>
    </recommendedName>
</protein>
<feature type="region of interest" description="Disordered" evidence="8">
    <location>
        <begin position="128"/>
        <end position="159"/>
    </location>
</feature>
<dbReference type="InParanoid" id="A0A674AFC8"/>
<feature type="DNA-binding region" description="Homeobox" evidence="5">
    <location>
        <begin position="70"/>
        <end position="129"/>
    </location>
</feature>
<dbReference type="InterPro" id="IPR001356">
    <property type="entry name" value="HD"/>
</dbReference>
<evidence type="ECO:0000256" key="2">
    <source>
        <dbReference type="ARBA" id="ARBA00023125"/>
    </source>
</evidence>
<dbReference type="CDD" id="cd00086">
    <property type="entry name" value="homeodomain"/>
    <property type="match status" value="1"/>
</dbReference>
<evidence type="ECO:0000256" key="8">
    <source>
        <dbReference type="SAM" id="MobiDB-lite"/>
    </source>
</evidence>
<dbReference type="AlphaFoldDB" id="A0A674AFC8"/>
<dbReference type="SUPFAM" id="SSF46689">
    <property type="entry name" value="Homeodomain-like"/>
    <property type="match status" value="1"/>
</dbReference>
<comment type="subcellular location">
    <subcellularLocation>
        <location evidence="1 5 6">Nucleus</location>
    </subcellularLocation>
</comment>
<dbReference type="PANTHER" id="PTHR11636:SF46">
    <property type="entry name" value="POU DOMAIN, CLASS 2, TRANSCRIPTION FACTOR 2"/>
    <property type="match status" value="1"/>
</dbReference>
<dbReference type="PRINTS" id="PR00028">
    <property type="entry name" value="POUDOMAIN"/>
</dbReference>
<evidence type="ECO:0000256" key="3">
    <source>
        <dbReference type="ARBA" id="ARBA00023155"/>
    </source>
</evidence>
<keyword evidence="7" id="KW-0804">Transcription</keyword>
<dbReference type="InterPro" id="IPR050255">
    <property type="entry name" value="POU_domain_TF"/>
</dbReference>